<comment type="caution">
    <text evidence="4">The sequence shown here is derived from an EMBL/GenBank/DDBJ whole genome shotgun (WGS) entry which is preliminary data.</text>
</comment>
<sequence length="143" mass="15904">MMNRLYLLLVATLMSLPACKTYQVSTQPIEVTAPDSLPDPLQTNDWNFVRTSAKAGVYLPKLSVAAKVKNSYNTDNSQKKSNNTKAKGEAVVGNDNAPVKAKKQAVVGDGNRVEQEESSLPGWVWLPVILLLILLCFLWRRFR</sequence>
<gene>
    <name evidence="4" type="ORF">ACFQ2O_01845</name>
</gene>
<feature type="compositionally biased region" description="Polar residues" evidence="1">
    <location>
        <begin position="70"/>
        <end position="85"/>
    </location>
</feature>
<keyword evidence="2" id="KW-0472">Membrane</keyword>
<evidence type="ECO:0000256" key="2">
    <source>
        <dbReference type="SAM" id="Phobius"/>
    </source>
</evidence>
<reference evidence="5" key="1">
    <citation type="journal article" date="2019" name="Int. J. Syst. Evol. Microbiol.">
        <title>The Global Catalogue of Microorganisms (GCM) 10K type strain sequencing project: providing services to taxonomists for standard genome sequencing and annotation.</title>
        <authorList>
            <consortium name="The Broad Institute Genomics Platform"/>
            <consortium name="The Broad Institute Genome Sequencing Center for Infectious Disease"/>
            <person name="Wu L."/>
            <person name="Ma J."/>
        </authorList>
    </citation>
    <scope>NUCLEOTIDE SEQUENCE [LARGE SCALE GENOMIC DNA]</scope>
    <source>
        <strain evidence="5">JCM 31319</strain>
    </source>
</reference>
<evidence type="ECO:0000313" key="4">
    <source>
        <dbReference type="EMBL" id="MFD1184930.1"/>
    </source>
</evidence>
<protein>
    <recommendedName>
        <fullName evidence="6">MYXO-CTERM domain-containing protein</fullName>
    </recommendedName>
</protein>
<organism evidence="4 5">
    <name type="scientific">Pontibacter rugosus</name>
    <dbReference type="NCBI Taxonomy" id="1745966"/>
    <lineage>
        <taxon>Bacteria</taxon>
        <taxon>Pseudomonadati</taxon>
        <taxon>Bacteroidota</taxon>
        <taxon>Cytophagia</taxon>
        <taxon>Cytophagales</taxon>
        <taxon>Hymenobacteraceae</taxon>
        <taxon>Pontibacter</taxon>
    </lineage>
</organism>
<evidence type="ECO:0000256" key="3">
    <source>
        <dbReference type="SAM" id="SignalP"/>
    </source>
</evidence>
<keyword evidence="2" id="KW-1133">Transmembrane helix</keyword>
<keyword evidence="3" id="KW-0732">Signal</keyword>
<feature type="chain" id="PRO_5046715079" description="MYXO-CTERM domain-containing protein" evidence="3">
    <location>
        <begin position="21"/>
        <end position="143"/>
    </location>
</feature>
<evidence type="ECO:0000313" key="5">
    <source>
        <dbReference type="Proteomes" id="UP001597094"/>
    </source>
</evidence>
<dbReference type="EMBL" id="JBHTLD010000007">
    <property type="protein sequence ID" value="MFD1184930.1"/>
    <property type="molecule type" value="Genomic_DNA"/>
</dbReference>
<dbReference type="RefSeq" id="WP_377522449.1">
    <property type="nucleotide sequence ID" value="NZ_JBHTLD010000007.1"/>
</dbReference>
<keyword evidence="2" id="KW-0812">Transmembrane</keyword>
<keyword evidence="5" id="KW-1185">Reference proteome</keyword>
<dbReference type="Proteomes" id="UP001597094">
    <property type="component" value="Unassembled WGS sequence"/>
</dbReference>
<proteinExistence type="predicted"/>
<accession>A0ABW3SKY7</accession>
<name>A0ABW3SKY7_9BACT</name>
<feature type="transmembrane region" description="Helical" evidence="2">
    <location>
        <begin position="122"/>
        <end position="139"/>
    </location>
</feature>
<feature type="signal peptide" evidence="3">
    <location>
        <begin position="1"/>
        <end position="20"/>
    </location>
</feature>
<feature type="region of interest" description="Disordered" evidence="1">
    <location>
        <begin position="70"/>
        <end position="94"/>
    </location>
</feature>
<evidence type="ECO:0000256" key="1">
    <source>
        <dbReference type="SAM" id="MobiDB-lite"/>
    </source>
</evidence>
<evidence type="ECO:0008006" key="6">
    <source>
        <dbReference type="Google" id="ProtNLM"/>
    </source>
</evidence>